<comment type="caution">
    <text evidence="3">The sequence shown here is derived from an EMBL/GenBank/DDBJ whole genome shotgun (WGS) entry which is preliminary data.</text>
</comment>
<organism evidence="3 4">
    <name type="scientific">Aduncisulcus paluster</name>
    <dbReference type="NCBI Taxonomy" id="2918883"/>
    <lineage>
        <taxon>Eukaryota</taxon>
        <taxon>Metamonada</taxon>
        <taxon>Carpediemonas-like organisms</taxon>
        <taxon>Aduncisulcus</taxon>
    </lineage>
</organism>
<evidence type="ECO:0000256" key="1">
    <source>
        <dbReference type="SAM" id="MobiDB-lite"/>
    </source>
</evidence>
<dbReference type="InterPro" id="IPR006528">
    <property type="entry name" value="Phage_head_morphogenesis_dom"/>
</dbReference>
<feature type="domain" description="Phage head morphogenesis" evidence="2">
    <location>
        <begin position="2"/>
        <end position="53"/>
    </location>
</feature>
<dbReference type="Pfam" id="PF04233">
    <property type="entry name" value="Phage_Mu_F"/>
    <property type="match status" value="1"/>
</dbReference>
<feature type="non-terminal residue" evidence="3">
    <location>
        <position position="148"/>
    </location>
</feature>
<dbReference type="EMBL" id="BQXS01000584">
    <property type="protein sequence ID" value="GKT28980.1"/>
    <property type="molecule type" value="Genomic_DNA"/>
</dbReference>
<keyword evidence="4" id="KW-1185">Reference proteome</keyword>
<dbReference type="Proteomes" id="UP001057375">
    <property type="component" value="Unassembled WGS sequence"/>
</dbReference>
<protein>
    <submittedName>
        <fullName evidence="3">Minor capsid protein</fullName>
    </submittedName>
</protein>
<evidence type="ECO:0000313" key="3">
    <source>
        <dbReference type="EMBL" id="GKT28980.1"/>
    </source>
</evidence>
<accession>A0ABQ5KCA4</accession>
<evidence type="ECO:0000259" key="2">
    <source>
        <dbReference type="Pfam" id="PF04233"/>
    </source>
</evidence>
<sequence>MAGRYEQMQKATKLRPFWQYDAVNDKRTRPSHTALDGKTGKKAGYEIETEMPGPTMVKLSDGSEINVNPMPDKGWSQNVGKNWLAGLEPSEVDGKVKDLSTTALCRGGNFAKGETCKPPLKDLDAKHILEVKPKDILDADLDKDEHVL</sequence>
<feature type="region of interest" description="Disordered" evidence="1">
    <location>
        <begin position="25"/>
        <end position="45"/>
    </location>
</feature>
<name>A0ABQ5KCA4_9EUKA</name>
<proteinExistence type="predicted"/>
<gene>
    <name evidence="3" type="ORF">ADUPG1_000974</name>
</gene>
<reference evidence="3" key="1">
    <citation type="submission" date="2022-03" db="EMBL/GenBank/DDBJ databases">
        <title>Draft genome sequence of Aduncisulcus paluster, a free-living microaerophilic Fornicata.</title>
        <authorList>
            <person name="Yuyama I."/>
            <person name="Kume K."/>
            <person name="Tamura T."/>
            <person name="Inagaki Y."/>
            <person name="Hashimoto T."/>
        </authorList>
    </citation>
    <scope>NUCLEOTIDE SEQUENCE</scope>
    <source>
        <strain evidence="3">NY0171</strain>
    </source>
</reference>
<evidence type="ECO:0000313" key="4">
    <source>
        <dbReference type="Proteomes" id="UP001057375"/>
    </source>
</evidence>